<evidence type="ECO:0000313" key="4">
    <source>
        <dbReference type="Proteomes" id="UP000033434"/>
    </source>
</evidence>
<evidence type="ECO:0008006" key="5">
    <source>
        <dbReference type="Google" id="ProtNLM"/>
    </source>
</evidence>
<dbReference type="InterPro" id="IPR002514">
    <property type="entry name" value="Transposase_8"/>
</dbReference>
<dbReference type="SUPFAM" id="SSF46689">
    <property type="entry name" value="Homeodomain-like"/>
    <property type="match status" value="1"/>
</dbReference>
<organism evidence="3 4">
    <name type="scientific">Pseudoalteromonas luteoviolacea S4054</name>
    <dbReference type="NCBI Taxonomy" id="1129367"/>
    <lineage>
        <taxon>Bacteria</taxon>
        <taxon>Pseudomonadati</taxon>
        <taxon>Pseudomonadota</taxon>
        <taxon>Gammaproteobacteria</taxon>
        <taxon>Alteromonadales</taxon>
        <taxon>Pseudoalteromonadaceae</taxon>
        <taxon>Pseudoalteromonas</taxon>
    </lineage>
</organism>
<dbReference type="PATRIC" id="fig|1129367.4.peg.4280"/>
<dbReference type="Pfam" id="PF01527">
    <property type="entry name" value="HTH_Tnp_1"/>
    <property type="match status" value="1"/>
</dbReference>
<dbReference type="AlphaFoldDB" id="A0A0F6A6Y3"/>
<feature type="coiled-coil region" evidence="2">
    <location>
        <begin position="59"/>
        <end position="86"/>
    </location>
</feature>
<dbReference type="Gene3D" id="1.10.10.60">
    <property type="entry name" value="Homeodomain-like"/>
    <property type="match status" value="1"/>
</dbReference>
<accession>A0A0F6A6Y3</accession>
<sequence>MTKRKNKSYTTEFKQESVALVTEQGYSVLEASASLGITTKLIYNWKAKLEEQQAGNSLSEDERAELKRLGKENKDLKMEKEILKKASAFFAREMK</sequence>
<gene>
    <name evidence="3" type="ORF">N479_21025</name>
</gene>
<name>A0A0F6A6Y3_9GAMM</name>
<dbReference type="GO" id="GO:0006313">
    <property type="term" value="P:DNA transposition"/>
    <property type="evidence" value="ECO:0007669"/>
    <property type="project" value="InterPro"/>
</dbReference>
<comment type="caution">
    <text evidence="3">The sequence shown here is derived from an EMBL/GenBank/DDBJ whole genome shotgun (WGS) entry which is preliminary data.</text>
</comment>
<evidence type="ECO:0000313" key="3">
    <source>
        <dbReference type="EMBL" id="KKE81920.1"/>
    </source>
</evidence>
<reference evidence="3 4" key="1">
    <citation type="journal article" date="2015" name="BMC Genomics">
        <title>Genome mining reveals unlocked bioactive potential of marine Gram-negative bacteria.</title>
        <authorList>
            <person name="Machado H."/>
            <person name="Sonnenschein E.C."/>
            <person name="Melchiorsen J."/>
            <person name="Gram L."/>
        </authorList>
    </citation>
    <scope>NUCLEOTIDE SEQUENCE [LARGE SCALE GENOMIC DNA]</scope>
    <source>
        <strain evidence="3 4">S4054</strain>
    </source>
</reference>
<keyword evidence="2" id="KW-0175">Coiled coil</keyword>
<evidence type="ECO:0000256" key="1">
    <source>
        <dbReference type="ARBA" id="ARBA00009964"/>
    </source>
</evidence>
<dbReference type="EMBL" id="AUXW01000175">
    <property type="protein sequence ID" value="KKE81920.1"/>
    <property type="molecule type" value="Genomic_DNA"/>
</dbReference>
<dbReference type="Proteomes" id="UP000033434">
    <property type="component" value="Unassembled WGS sequence"/>
</dbReference>
<dbReference type="RefSeq" id="WP_046357676.1">
    <property type="nucleotide sequence ID" value="NZ_AUXW01000175.1"/>
</dbReference>
<proteinExistence type="inferred from homology"/>
<dbReference type="InterPro" id="IPR009057">
    <property type="entry name" value="Homeodomain-like_sf"/>
</dbReference>
<protein>
    <recommendedName>
        <fullName evidence="5">Transposase</fullName>
    </recommendedName>
</protein>
<comment type="similarity">
    <text evidence="1">Belongs to the transposase 8 family.</text>
</comment>
<dbReference type="GO" id="GO:0003677">
    <property type="term" value="F:DNA binding"/>
    <property type="evidence" value="ECO:0007669"/>
    <property type="project" value="InterPro"/>
</dbReference>
<dbReference type="GO" id="GO:0004803">
    <property type="term" value="F:transposase activity"/>
    <property type="evidence" value="ECO:0007669"/>
    <property type="project" value="InterPro"/>
</dbReference>
<evidence type="ECO:0000256" key="2">
    <source>
        <dbReference type="SAM" id="Coils"/>
    </source>
</evidence>